<reference evidence="2" key="1">
    <citation type="submission" date="2022-11" db="UniProtKB">
        <authorList>
            <consortium name="WormBaseParasite"/>
        </authorList>
    </citation>
    <scope>IDENTIFICATION</scope>
</reference>
<evidence type="ECO:0000313" key="2">
    <source>
        <dbReference type="WBParaSite" id="nRc.2.0.1.t21550-RA"/>
    </source>
</evidence>
<organism evidence="1 2">
    <name type="scientific">Romanomermis culicivorax</name>
    <name type="common">Nematode worm</name>
    <dbReference type="NCBI Taxonomy" id="13658"/>
    <lineage>
        <taxon>Eukaryota</taxon>
        <taxon>Metazoa</taxon>
        <taxon>Ecdysozoa</taxon>
        <taxon>Nematoda</taxon>
        <taxon>Enoplea</taxon>
        <taxon>Dorylaimia</taxon>
        <taxon>Mermithida</taxon>
        <taxon>Mermithoidea</taxon>
        <taxon>Mermithidae</taxon>
        <taxon>Romanomermis</taxon>
    </lineage>
</organism>
<dbReference type="WBParaSite" id="nRc.2.0.1.t21550-RA">
    <property type="protein sequence ID" value="nRc.2.0.1.t21550-RA"/>
    <property type="gene ID" value="nRc.2.0.1.g21550"/>
</dbReference>
<accession>A0A915J5Z1</accession>
<evidence type="ECO:0000313" key="1">
    <source>
        <dbReference type="Proteomes" id="UP000887565"/>
    </source>
</evidence>
<protein>
    <submittedName>
        <fullName evidence="2">Uncharacterized protein</fullName>
    </submittedName>
</protein>
<proteinExistence type="predicted"/>
<dbReference type="Proteomes" id="UP000887565">
    <property type="component" value="Unplaced"/>
</dbReference>
<dbReference type="PROSITE" id="PS50890">
    <property type="entry name" value="PUA"/>
    <property type="match status" value="1"/>
</dbReference>
<keyword evidence="1" id="KW-1185">Reference proteome</keyword>
<dbReference type="AlphaFoldDB" id="A0A915J5Z1"/>
<name>A0A915J5Z1_ROMCU</name>
<sequence length="137" mass="14851">MPNYLRSVAQQGKNPELRDACERKATAIECERIATAIAVCNKEILPQKSTNLLVVSGAGSKGKPQDTTTPPLTNQSAANLQIANGKVKMARTILKNVTTTIVVHTIRGINALGTPRLSHCRRRKLKSLLIVAIFPVQ</sequence>